<reference evidence="3" key="1">
    <citation type="submission" date="2020-12" db="UniProtKB">
        <authorList>
            <consortium name="WormBaseParasite"/>
        </authorList>
    </citation>
    <scope>IDENTIFICATION</scope>
    <source>
        <strain evidence="3">MHco3</strain>
    </source>
</reference>
<organism evidence="2 3">
    <name type="scientific">Haemonchus contortus</name>
    <name type="common">Barber pole worm</name>
    <dbReference type="NCBI Taxonomy" id="6289"/>
    <lineage>
        <taxon>Eukaryota</taxon>
        <taxon>Metazoa</taxon>
        <taxon>Ecdysozoa</taxon>
        <taxon>Nematoda</taxon>
        <taxon>Chromadorea</taxon>
        <taxon>Rhabditida</taxon>
        <taxon>Rhabditina</taxon>
        <taxon>Rhabditomorpha</taxon>
        <taxon>Strongyloidea</taxon>
        <taxon>Trichostrongylidae</taxon>
        <taxon>Haemonchus</taxon>
    </lineage>
</organism>
<dbReference type="Proteomes" id="UP000025227">
    <property type="component" value="Unplaced"/>
</dbReference>
<proteinExistence type="predicted"/>
<dbReference type="Gene3D" id="3.90.1200.10">
    <property type="match status" value="1"/>
</dbReference>
<dbReference type="SUPFAM" id="SSF56112">
    <property type="entry name" value="Protein kinase-like (PK-like)"/>
    <property type="match status" value="1"/>
</dbReference>
<name>A0A7I4YWU0_HAECO</name>
<keyword evidence="2" id="KW-1185">Reference proteome</keyword>
<protein>
    <submittedName>
        <fullName evidence="3">CHK domain-containing protein</fullName>
    </submittedName>
</protein>
<dbReference type="InterPro" id="IPR052961">
    <property type="entry name" value="Oxido-Kinase-like_Enzymes"/>
</dbReference>
<evidence type="ECO:0000259" key="1">
    <source>
        <dbReference type="SMART" id="SM00587"/>
    </source>
</evidence>
<dbReference type="PANTHER" id="PTHR23020:SF8">
    <property type="entry name" value="CHK KINASE-LIKE DOMAIN-CONTAINING PROTEIN"/>
    <property type="match status" value="1"/>
</dbReference>
<dbReference type="WBParaSite" id="HCON_00155230-00001">
    <property type="protein sequence ID" value="HCON_00155230-00001"/>
    <property type="gene ID" value="HCON_00155230"/>
</dbReference>
<accession>A0A7I4YWU0</accession>
<sequence>MLLNLYTPADGLCGTHVTWEDIEDDMQRELDTKASFGSNKIYKSIGEGYGFMSKMVLIDPDWQHMDKELPSHFVVKILTQLTMQNALSEMSDMKKVENPISNSDFMTDMEQMQKVCHNAEVRTYEHLMKISNENMRIPKIYYMKKFTESNPLKGYIIMEYFDNLRGVPIFENISAMEVKQVLRHKAVMEAISLKISAEERNKYTVLDHKMTMLAAFGGGKLADKCERLKEILPDIVDLEWVDKMAETFGMERVLCHGDLHCHNILWRQNGNNLDMLAVIDYQIAHFGCPVIDLARILCGSLSGTDRRTHWEQLLDDFYGYLKEEVGDNKMPYTIEQLKEAYRQYFPTGAFMIATFIGPHFEWVCKSSNEDLNVDMDDVMEKTKCLLDDIFFFYNQNMEHRKIEQTA</sequence>
<dbReference type="SMART" id="SM00587">
    <property type="entry name" value="CHK"/>
    <property type="match status" value="1"/>
</dbReference>
<dbReference type="OMA" id="CFIRIAR"/>
<dbReference type="AlphaFoldDB" id="A0A7I4YWU0"/>
<dbReference type="InterPro" id="IPR015897">
    <property type="entry name" value="CHK_kinase-like"/>
</dbReference>
<dbReference type="InterPro" id="IPR012877">
    <property type="entry name" value="Dhs-27"/>
</dbReference>
<dbReference type="Pfam" id="PF02958">
    <property type="entry name" value="EcKL"/>
    <property type="match status" value="1"/>
</dbReference>
<dbReference type="InterPro" id="IPR011009">
    <property type="entry name" value="Kinase-like_dom_sf"/>
</dbReference>
<feature type="domain" description="CHK kinase-like" evidence="1">
    <location>
        <begin position="155"/>
        <end position="327"/>
    </location>
</feature>
<dbReference type="InterPro" id="IPR004119">
    <property type="entry name" value="EcKL"/>
</dbReference>
<dbReference type="OrthoDB" id="5915577at2759"/>
<evidence type="ECO:0000313" key="3">
    <source>
        <dbReference type="WBParaSite" id="HCON_00155230-00001"/>
    </source>
</evidence>
<dbReference type="PANTHER" id="PTHR23020">
    <property type="entry name" value="UNCHARACTERIZED NUCLEAR HORMONE RECEPTOR-RELATED"/>
    <property type="match status" value="1"/>
</dbReference>
<dbReference type="Pfam" id="PF07914">
    <property type="entry name" value="DUF1679"/>
    <property type="match status" value="1"/>
</dbReference>
<evidence type="ECO:0000313" key="2">
    <source>
        <dbReference type="Proteomes" id="UP000025227"/>
    </source>
</evidence>